<name>A0ABS4E824_9FIRM</name>
<sequence>MINKYRRTVNKEFEKSSFWPTFTDLLSTVLMVVILTLFSTQSISGSVKQDLAQNINNSVEETLKNDNIPVKVDKRSGQVTFGESTMFDVDSDELKPEAKEMLKKFIPKYVETVYKDYGSNISKIVVEGHTDDIGSYLYNLDLSQRRAYSVTKYMVSDEIGDYKYKTKFTKHIIAVGRSKADLIKNKDGSVNRDSSRRVELKYEIDID</sequence>
<evidence type="ECO:0000256" key="1">
    <source>
        <dbReference type="PROSITE-ProRule" id="PRU00473"/>
    </source>
</evidence>
<organism evidence="4 5">
    <name type="scientific">Metaclostridioides mangenotii</name>
    <dbReference type="NCBI Taxonomy" id="1540"/>
    <lineage>
        <taxon>Bacteria</taxon>
        <taxon>Bacillati</taxon>
        <taxon>Bacillota</taxon>
        <taxon>Clostridia</taxon>
        <taxon>Peptostreptococcales</taxon>
        <taxon>Peptostreptococcaceae</taxon>
        <taxon>Metaclostridioides</taxon>
    </lineage>
</organism>
<dbReference type="PANTHER" id="PTHR30329">
    <property type="entry name" value="STATOR ELEMENT OF FLAGELLAR MOTOR COMPLEX"/>
    <property type="match status" value="1"/>
</dbReference>
<dbReference type="Gene3D" id="3.30.1330.60">
    <property type="entry name" value="OmpA-like domain"/>
    <property type="match status" value="1"/>
</dbReference>
<dbReference type="Proteomes" id="UP000767291">
    <property type="component" value="Unassembled WGS sequence"/>
</dbReference>
<dbReference type="PROSITE" id="PS51123">
    <property type="entry name" value="OMPA_2"/>
    <property type="match status" value="1"/>
</dbReference>
<evidence type="ECO:0000259" key="3">
    <source>
        <dbReference type="PROSITE" id="PS51123"/>
    </source>
</evidence>
<proteinExistence type="predicted"/>
<feature type="domain" description="OmpA-like" evidence="3">
    <location>
        <begin position="74"/>
        <end position="206"/>
    </location>
</feature>
<dbReference type="EMBL" id="JAGGJX010000001">
    <property type="protein sequence ID" value="MBP1854097.1"/>
    <property type="molecule type" value="Genomic_DNA"/>
</dbReference>
<dbReference type="PANTHER" id="PTHR30329:SF21">
    <property type="entry name" value="LIPOPROTEIN YIAD-RELATED"/>
    <property type="match status" value="1"/>
</dbReference>
<gene>
    <name evidence="4" type="ORF">J2Z43_000487</name>
</gene>
<dbReference type="CDD" id="cd07185">
    <property type="entry name" value="OmpA_C-like"/>
    <property type="match status" value="1"/>
</dbReference>
<evidence type="ECO:0000256" key="2">
    <source>
        <dbReference type="SAM" id="Phobius"/>
    </source>
</evidence>
<dbReference type="RefSeq" id="WP_209455673.1">
    <property type="nucleotide sequence ID" value="NZ_BAAACS010000017.1"/>
</dbReference>
<dbReference type="InterPro" id="IPR036737">
    <property type="entry name" value="OmpA-like_sf"/>
</dbReference>
<dbReference type="Pfam" id="PF00691">
    <property type="entry name" value="OmpA"/>
    <property type="match status" value="1"/>
</dbReference>
<protein>
    <submittedName>
        <fullName evidence="4">Outer membrane protein OmpA-like peptidoglycan-associated protein</fullName>
    </submittedName>
</protein>
<accession>A0ABS4E824</accession>
<evidence type="ECO:0000313" key="5">
    <source>
        <dbReference type="Proteomes" id="UP000767291"/>
    </source>
</evidence>
<feature type="transmembrane region" description="Helical" evidence="2">
    <location>
        <begin position="21"/>
        <end position="39"/>
    </location>
</feature>
<keyword evidence="2" id="KW-1133">Transmembrane helix</keyword>
<keyword evidence="5" id="KW-1185">Reference proteome</keyword>
<keyword evidence="2" id="KW-0812">Transmembrane</keyword>
<reference evidence="4 5" key="1">
    <citation type="submission" date="2021-03" db="EMBL/GenBank/DDBJ databases">
        <title>Genomic Encyclopedia of Type Strains, Phase IV (KMG-IV): sequencing the most valuable type-strain genomes for metagenomic binning, comparative biology and taxonomic classification.</title>
        <authorList>
            <person name="Goeker M."/>
        </authorList>
    </citation>
    <scope>NUCLEOTIDE SEQUENCE [LARGE SCALE GENOMIC DNA]</scope>
    <source>
        <strain evidence="4 5">DSM 1289</strain>
    </source>
</reference>
<dbReference type="SUPFAM" id="SSF103088">
    <property type="entry name" value="OmpA-like"/>
    <property type="match status" value="1"/>
</dbReference>
<evidence type="ECO:0000313" key="4">
    <source>
        <dbReference type="EMBL" id="MBP1854097.1"/>
    </source>
</evidence>
<dbReference type="InterPro" id="IPR006665">
    <property type="entry name" value="OmpA-like"/>
</dbReference>
<keyword evidence="1 2" id="KW-0472">Membrane</keyword>
<dbReference type="InterPro" id="IPR050330">
    <property type="entry name" value="Bact_OuterMem_StrucFunc"/>
</dbReference>
<comment type="caution">
    <text evidence="4">The sequence shown here is derived from an EMBL/GenBank/DDBJ whole genome shotgun (WGS) entry which is preliminary data.</text>
</comment>